<evidence type="ECO:0000256" key="1">
    <source>
        <dbReference type="ARBA" id="ARBA00022729"/>
    </source>
</evidence>
<protein>
    <submittedName>
        <fullName evidence="4">Outer membrane lipoprotein-sorting protein</fullName>
    </submittedName>
</protein>
<feature type="domain" description="Uncharacterized protein TP-0789" evidence="3">
    <location>
        <begin position="68"/>
        <end position="248"/>
    </location>
</feature>
<dbReference type="Gene3D" id="2.50.20.10">
    <property type="entry name" value="Lipoprotein localisation LolA/LolB/LppX"/>
    <property type="match status" value="1"/>
</dbReference>
<dbReference type="RefSeq" id="WP_246075135.1">
    <property type="nucleotide sequence ID" value="NZ_FXTP01000002.1"/>
</dbReference>
<accession>A0A521BFF8</accession>
<dbReference type="Proteomes" id="UP000317557">
    <property type="component" value="Unassembled WGS sequence"/>
</dbReference>
<evidence type="ECO:0000313" key="5">
    <source>
        <dbReference type="Proteomes" id="UP000317557"/>
    </source>
</evidence>
<keyword evidence="1 2" id="KW-0732">Signal</keyword>
<reference evidence="4 5" key="1">
    <citation type="submission" date="2017-05" db="EMBL/GenBank/DDBJ databases">
        <authorList>
            <person name="Varghese N."/>
            <person name="Submissions S."/>
        </authorList>
    </citation>
    <scope>NUCLEOTIDE SEQUENCE [LARGE SCALE GENOMIC DNA]</scope>
    <source>
        <strain evidence="4 5">DSM 21985</strain>
    </source>
</reference>
<dbReference type="InterPro" id="IPR052944">
    <property type="entry name" value="Sporulation_related"/>
</dbReference>
<keyword evidence="5" id="KW-1185">Reference proteome</keyword>
<evidence type="ECO:0000313" key="4">
    <source>
        <dbReference type="EMBL" id="SMO45836.1"/>
    </source>
</evidence>
<dbReference type="AlphaFoldDB" id="A0A521BFF8"/>
<dbReference type="SUPFAM" id="SSF89392">
    <property type="entry name" value="Prokaryotic lipoproteins and lipoprotein localization factors"/>
    <property type="match status" value="1"/>
</dbReference>
<dbReference type="Pfam" id="PF17131">
    <property type="entry name" value="LolA_like"/>
    <property type="match status" value="1"/>
</dbReference>
<dbReference type="InterPro" id="IPR029046">
    <property type="entry name" value="LolA/LolB/LppX"/>
</dbReference>
<feature type="chain" id="PRO_5021764544" evidence="2">
    <location>
        <begin position="23"/>
        <end position="250"/>
    </location>
</feature>
<dbReference type="EMBL" id="FXTP01000002">
    <property type="protein sequence ID" value="SMO45836.1"/>
    <property type="molecule type" value="Genomic_DNA"/>
</dbReference>
<feature type="signal peptide" evidence="2">
    <location>
        <begin position="1"/>
        <end position="22"/>
    </location>
</feature>
<dbReference type="CDD" id="cd16329">
    <property type="entry name" value="LolA_like"/>
    <property type="match status" value="1"/>
</dbReference>
<keyword evidence="4" id="KW-0449">Lipoprotein</keyword>
<evidence type="ECO:0000259" key="3">
    <source>
        <dbReference type="Pfam" id="PF17131"/>
    </source>
</evidence>
<dbReference type="InterPro" id="IPR033399">
    <property type="entry name" value="TP_0789-like"/>
</dbReference>
<organism evidence="4 5">
    <name type="scientific">Gracilimonas mengyeensis</name>
    <dbReference type="NCBI Taxonomy" id="1302730"/>
    <lineage>
        <taxon>Bacteria</taxon>
        <taxon>Pseudomonadati</taxon>
        <taxon>Balneolota</taxon>
        <taxon>Balneolia</taxon>
        <taxon>Balneolales</taxon>
        <taxon>Balneolaceae</taxon>
        <taxon>Gracilimonas</taxon>
    </lineage>
</organism>
<dbReference type="PANTHER" id="PTHR37507:SF2">
    <property type="entry name" value="SPORULATION PROTEIN YDCC"/>
    <property type="match status" value="1"/>
</dbReference>
<proteinExistence type="predicted"/>
<sequence>MYRLKKLVFLFLMGFVSIPVLGQDATEIIKKMDDKMRGETLEAEITMTIVRPSWERSISMKSWSKGTEFSLILITAPARDEGTAYLKRGNEIWNWVPSVGRTIKMPPSMMMQSWMGSDFTNDDLVRESSVVIDYTHELAGEETVEGYECYKIEMTPKPDAPVVWDRVDVWVTKEEFMQMRTEFFDESGELVNVMQSSNVQTFDGRQIPSKMEMIPQDKEGHKTVLEYESMEFNEKIPDGFFSVQNMRRVE</sequence>
<name>A0A521BFF8_9BACT</name>
<dbReference type="PANTHER" id="PTHR37507">
    <property type="entry name" value="SPORULATION PROTEIN YDCC"/>
    <property type="match status" value="1"/>
</dbReference>
<evidence type="ECO:0000256" key="2">
    <source>
        <dbReference type="SAM" id="SignalP"/>
    </source>
</evidence>
<gene>
    <name evidence="4" type="ORF">SAMN06265219_102242</name>
</gene>